<name>A0A1X7U5N2_AMPQE</name>
<evidence type="ECO:0000313" key="1">
    <source>
        <dbReference type="EnsemblMetazoa" id="Aqu2.1.22839_001"/>
    </source>
</evidence>
<dbReference type="InParanoid" id="A0A1X7U5N2"/>
<protein>
    <submittedName>
        <fullName evidence="1">Uncharacterized protein</fullName>
    </submittedName>
</protein>
<sequence>MDNNRHTCNCTACTAQITRVHTNHSFPYVIISIYSASFPEPQNLCI</sequence>
<organism evidence="1">
    <name type="scientific">Amphimedon queenslandica</name>
    <name type="common">Sponge</name>
    <dbReference type="NCBI Taxonomy" id="400682"/>
    <lineage>
        <taxon>Eukaryota</taxon>
        <taxon>Metazoa</taxon>
        <taxon>Porifera</taxon>
        <taxon>Demospongiae</taxon>
        <taxon>Heteroscleromorpha</taxon>
        <taxon>Haplosclerida</taxon>
        <taxon>Niphatidae</taxon>
        <taxon>Amphimedon</taxon>
    </lineage>
</organism>
<proteinExistence type="predicted"/>
<dbReference type="EnsemblMetazoa" id="Aqu2.1.22839_001">
    <property type="protein sequence ID" value="Aqu2.1.22839_001"/>
    <property type="gene ID" value="Aqu2.1.22839"/>
</dbReference>
<reference evidence="1" key="1">
    <citation type="submission" date="2017-05" db="UniProtKB">
        <authorList>
            <consortium name="EnsemblMetazoa"/>
        </authorList>
    </citation>
    <scope>IDENTIFICATION</scope>
</reference>
<accession>A0A1X7U5N2</accession>
<dbReference type="AlphaFoldDB" id="A0A1X7U5N2"/>